<evidence type="ECO:0000259" key="3">
    <source>
        <dbReference type="PROSITE" id="PS50984"/>
    </source>
</evidence>
<evidence type="ECO:0000313" key="5">
    <source>
        <dbReference type="Proteomes" id="UP001306508"/>
    </source>
</evidence>
<dbReference type="GO" id="GO:0001522">
    <property type="term" value="P:pseudouridine synthesis"/>
    <property type="evidence" value="ECO:0007669"/>
    <property type="project" value="InterPro"/>
</dbReference>
<dbReference type="InterPro" id="IPR011760">
    <property type="entry name" value="PsdUridine_synth_TruD_insert"/>
</dbReference>
<dbReference type="Gene3D" id="3.30.2350.20">
    <property type="entry name" value="TruD, catalytic domain"/>
    <property type="match status" value="2"/>
</dbReference>
<accession>A0AAN7WMV5</accession>
<dbReference type="GO" id="GO:0009982">
    <property type="term" value="F:pseudouridine synthase activity"/>
    <property type="evidence" value="ECO:0007669"/>
    <property type="project" value="InterPro"/>
</dbReference>
<protein>
    <recommendedName>
        <fullName evidence="3">TRUD domain-containing protein</fullName>
    </recommendedName>
</protein>
<dbReference type="InterPro" id="IPR042214">
    <property type="entry name" value="TruD_catalytic"/>
</dbReference>
<dbReference type="NCBIfam" id="TIGR00094">
    <property type="entry name" value="tRNA_TruD_broad"/>
    <property type="match status" value="1"/>
</dbReference>
<dbReference type="GO" id="GO:0005634">
    <property type="term" value="C:nucleus"/>
    <property type="evidence" value="ECO:0007669"/>
    <property type="project" value="TreeGrafter"/>
</dbReference>
<dbReference type="PIRSF" id="PIRSF037016">
    <property type="entry name" value="Pseudouridin_synth_euk_prd"/>
    <property type="match status" value="1"/>
</dbReference>
<dbReference type="InterPro" id="IPR020103">
    <property type="entry name" value="PsdUridine_synth_cat_dom_sf"/>
</dbReference>
<feature type="domain" description="TRUD" evidence="3">
    <location>
        <begin position="336"/>
        <end position="582"/>
    </location>
</feature>
<keyword evidence="5" id="KW-1185">Reference proteome</keyword>
<dbReference type="FunFam" id="3.30.2350.20:FF:000011">
    <property type="entry name" value="Pseudouridine synthase"/>
    <property type="match status" value="1"/>
</dbReference>
<comment type="similarity">
    <text evidence="1">Belongs to the pseudouridine synthase TruD family.</text>
</comment>
<dbReference type="Pfam" id="PF01142">
    <property type="entry name" value="TruD"/>
    <property type="match status" value="1"/>
</dbReference>
<gene>
    <name evidence="4" type="ORF">RI543_002543</name>
</gene>
<proteinExistence type="inferred from homology"/>
<dbReference type="GO" id="GO:0003723">
    <property type="term" value="F:RNA binding"/>
    <property type="evidence" value="ECO:0007669"/>
    <property type="project" value="InterPro"/>
</dbReference>
<reference evidence="5" key="1">
    <citation type="submission" date="2023-07" db="EMBL/GenBank/DDBJ databases">
        <title>A draft genome of Kazachstania heterogenica Y-27499.</title>
        <authorList>
            <person name="Donic C."/>
            <person name="Kralova J.S."/>
            <person name="Fidel L."/>
            <person name="Ben-Dor S."/>
            <person name="Jung S."/>
        </authorList>
    </citation>
    <scope>NUCLEOTIDE SEQUENCE [LARGE SCALE GENOMIC DNA]</scope>
    <source>
        <strain evidence="5">Y27499</strain>
    </source>
</reference>
<dbReference type="AlphaFoldDB" id="A0AAN7WMV5"/>
<keyword evidence="2" id="KW-0413">Isomerase</keyword>
<evidence type="ECO:0000313" key="4">
    <source>
        <dbReference type="EMBL" id="KAK5780003.1"/>
    </source>
</evidence>
<dbReference type="EMBL" id="JAWIZZ010000045">
    <property type="protein sequence ID" value="KAK5780003.1"/>
    <property type="molecule type" value="Genomic_DNA"/>
</dbReference>
<evidence type="ECO:0000256" key="1">
    <source>
        <dbReference type="ARBA" id="ARBA00007953"/>
    </source>
</evidence>
<organism evidence="4 5">
    <name type="scientific">Arxiozyma heterogenica</name>
    <dbReference type="NCBI Taxonomy" id="278026"/>
    <lineage>
        <taxon>Eukaryota</taxon>
        <taxon>Fungi</taxon>
        <taxon>Dikarya</taxon>
        <taxon>Ascomycota</taxon>
        <taxon>Saccharomycotina</taxon>
        <taxon>Saccharomycetes</taxon>
        <taxon>Saccharomycetales</taxon>
        <taxon>Saccharomycetaceae</taxon>
        <taxon>Arxiozyma</taxon>
    </lineage>
</organism>
<name>A0AAN7WMV5_9SACH</name>
<dbReference type="SUPFAM" id="SSF55120">
    <property type="entry name" value="Pseudouridine synthase"/>
    <property type="match status" value="1"/>
</dbReference>
<dbReference type="PANTHER" id="PTHR13326">
    <property type="entry name" value="TRNA PSEUDOURIDINE SYNTHASE D"/>
    <property type="match status" value="1"/>
</dbReference>
<dbReference type="Proteomes" id="UP001306508">
    <property type="component" value="Unassembled WGS sequence"/>
</dbReference>
<dbReference type="InterPro" id="IPR001656">
    <property type="entry name" value="PsdUridine_synth_TruD"/>
</dbReference>
<comment type="caution">
    <text evidence="4">The sequence shown here is derived from an EMBL/GenBank/DDBJ whole genome shotgun (WGS) entry which is preliminary data.</text>
</comment>
<dbReference type="PROSITE" id="PS50984">
    <property type="entry name" value="TRUD"/>
    <property type="match status" value="1"/>
</dbReference>
<dbReference type="CDD" id="cd02576">
    <property type="entry name" value="PseudoU_synth_ScPUS7"/>
    <property type="match status" value="1"/>
</dbReference>
<evidence type="ECO:0000256" key="2">
    <source>
        <dbReference type="ARBA" id="ARBA00023235"/>
    </source>
</evidence>
<dbReference type="PANTHER" id="PTHR13326:SF21">
    <property type="entry name" value="PSEUDOURIDYLATE SYNTHASE PUS7L"/>
    <property type="match status" value="1"/>
</dbReference>
<sequence length="674" mass="77307">MSEQIKRHIEEATIAAESNNKKSKVSSIAVDVTDITEQDVGIALFLSSDLPGFKGQIKQRYTDFMVNEINKNGDVVHLTDKGFKMPKKKELSKEEIKAKKDEEISKRQNFVVESHLRKQLVDIFGEDDVAKIEDVYRHATKMESVKSFADKSVRTEIHQLLRKAFNNELESVTTEQNTFKIARNSRNSRVSKEELIEQTKDENGVENWGYGPSKDFLYFTLYKENKDTMDAVNVICKLLRVPTKLMRFAGTKDRRGVTCQRMCVSKLRVDRINALNKTLKGMVVGNFKYEDSILSLGDLGGNEFIIVIRDVTFDSGANLTLEETLQKGCESLTKNGFINYFGMQRFGTFSISTHTVGKELLAGNWEGAVELILSDQDNVLPKSKEARQIWKETKDASSALKKMPRQCIAENAILFFLSNQRKEENGNYSTTAYYSAIMKIPRNLRTMYVHAYQSYVWNSMASKRISLFGLKLVPGDLVIDTKNDTRIIMNEDDYEVDFNEDIREAEFIRAKVLTQEDIDSGEYSIDDVVLPTPGFDVLYPNNEELKQSYIDLMKKDNMDPFDMRRKVRDFSMAGSYRHLLQKPKELEYKIIHYSEPTQQLVNTDLEILNNTRAMESGQKYMKTKLERYNPDKGGEKTAVVLKFQLGVSAYATMALRELMKLETSRRGDMCDVKI</sequence>